<dbReference type="PANTHER" id="PTHR46162">
    <property type="entry name" value="TRAF-LIKE FAMILY PROTEIN"/>
    <property type="match status" value="1"/>
</dbReference>
<proteinExistence type="predicted"/>
<dbReference type="PROSITE" id="PS50144">
    <property type="entry name" value="MATH"/>
    <property type="match status" value="2"/>
</dbReference>
<organism evidence="3 4">
    <name type="scientific">Cannabis sativa</name>
    <name type="common">Hemp</name>
    <name type="synonym">Marijuana</name>
    <dbReference type="NCBI Taxonomy" id="3483"/>
    <lineage>
        <taxon>Eukaryota</taxon>
        <taxon>Viridiplantae</taxon>
        <taxon>Streptophyta</taxon>
        <taxon>Embryophyta</taxon>
        <taxon>Tracheophyta</taxon>
        <taxon>Spermatophyta</taxon>
        <taxon>Magnoliopsida</taxon>
        <taxon>eudicotyledons</taxon>
        <taxon>Gunneridae</taxon>
        <taxon>Pentapetalae</taxon>
        <taxon>rosids</taxon>
        <taxon>fabids</taxon>
        <taxon>Rosales</taxon>
        <taxon>Cannabaceae</taxon>
        <taxon>Cannabis</taxon>
    </lineage>
</organism>
<dbReference type="Proteomes" id="UP000583929">
    <property type="component" value="Unassembled WGS sequence"/>
</dbReference>
<dbReference type="PANTHER" id="PTHR46162:SF40">
    <property type="entry name" value="TRAF-LIKE FAMILY PROTEIN"/>
    <property type="match status" value="1"/>
</dbReference>
<feature type="compositionally biased region" description="Basic and acidic residues" evidence="1">
    <location>
        <begin position="327"/>
        <end position="356"/>
    </location>
</feature>
<evidence type="ECO:0000256" key="1">
    <source>
        <dbReference type="SAM" id="MobiDB-lite"/>
    </source>
</evidence>
<dbReference type="AlphaFoldDB" id="A0A7J6G0J6"/>
<dbReference type="InterPro" id="IPR008974">
    <property type="entry name" value="TRAF-like"/>
</dbReference>
<dbReference type="Pfam" id="PF22486">
    <property type="entry name" value="MATH_2"/>
    <property type="match status" value="2"/>
</dbReference>
<feature type="compositionally biased region" description="Low complexity" evidence="1">
    <location>
        <begin position="366"/>
        <end position="382"/>
    </location>
</feature>
<dbReference type="CDD" id="cd00121">
    <property type="entry name" value="MATH"/>
    <property type="match status" value="2"/>
</dbReference>
<accession>A0A7J6G0J6</accession>
<dbReference type="InterPro" id="IPR002083">
    <property type="entry name" value="MATH/TRAF_dom"/>
</dbReference>
<dbReference type="EMBL" id="JAATIQ010000154">
    <property type="protein sequence ID" value="KAF4376367.1"/>
    <property type="molecule type" value="Genomic_DNA"/>
</dbReference>
<feature type="domain" description="MATH" evidence="2">
    <location>
        <begin position="16"/>
        <end position="128"/>
    </location>
</feature>
<comment type="caution">
    <text evidence="3">The sequence shown here is derived from an EMBL/GenBank/DDBJ whole genome shotgun (WGS) entry which is preliminary data.</text>
</comment>
<protein>
    <recommendedName>
        <fullName evidence="2">MATH domain-containing protein</fullName>
    </recommendedName>
</protein>
<name>A0A7J6G0J6_CANSA</name>
<dbReference type="SMART" id="SM00061">
    <property type="entry name" value="MATH"/>
    <property type="match status" value="2"/>
</dbReference>
<sequence>MDSTTETSRCIRNIPPVHYLIKVESYSLLSNSNENYHSSSFQVGDYKWRLLFYPNGDKSLPSGWEVNVNFTLLVYNHKHDNYLTFQGMSRFHELKKEWGFEQIESLETFKDVCNGYLFNDSCAFGADVFVMKHTLNSETLSVFRREDLTNPTFRWEIKEFSKMDKSIISKKFCSGETHWYICSSKTMYLSIYPKGKSSKNGKAFSIFLSLDDDDDSAHNNSTIYAEFYLRVIDQLNSKHEEGAVNRWFSGCKGWGVPEFMLLEDLHKSSNGYIVKDSLIVEVEFSIMSRTKNPQNMLNAGIFKHNVTEFSRFILESQTWMPLDLDTDPNRDREPRTETENETRDPRSGPQTRDRDPGPAPKHGPETQTRNRTGIGTGTQTRT</sequence>
<dbReference type="SUPFAM" id="SSF49599">
    <property type="entry name" value="TRAF domain-like"/>
    <property type="match status" value="2"/>
</dbReference>
<feature type="region of interest" description="Disordered" evidence="1">
    <location>
        <begin position="322"/>
        <end position="382"/>
    </location>
</feature>
<keyword evidence="4" id="KW-1185">Reference proteome</keyword>
<gene>
    <name evidence="3" type="ORF">G4B88_000055</name>
</gene>
<reference evidence="3 4" key="1">
    <citation type="journal article" date="2020" name="bioRxiv">
        <title>Sequence and annotation of 42 cannabis genomes reveals extensive copy number variation in cannabinoid synthesis and pathogen resistance genes.</title>
        <authorList>
            <person name="Mckernan K.J."/>
            <person name="Helbert Y."/>
            <person name="Kane L.T."/>
            <person name="Ebling H."/>
            <person name="Zhang L."/>
            <person name="Liu B."/>
            <person name="Eaton Z."/>
            <person name="Mclaughlin S."/>
            <person name="Kingan S."/>
            <person name="Baybayan P."/>
            <person name="Concepcion G."/>
            <person name="Jordan M."/>
            <person name="Riva A."/>
            <person name="Barbazuk W."/>
            <person name="Harkins T."/>
        </authorList>
    </citation>
    <scope>NUCLEOTIDE SEQUENCE [LARGE SCALE GENOMIC DNA]</scope>
    <source>
        <strain evidence="4">cv. Jamaican Lion 4</strain>
        <tissue evidence="3">Leaf</tissue>
    </source>
</reference>
<dbReference type="Gene3D" id="2.60.210.10">
    <property type="entry name" value="Apoptosis, Tumor Necrosis Factor Receptor Associated Protein 2, Chain A"/>
    <property type="match status" value="2"/>
</dbReference>
<evidence type="ECO:0000313" key="3">
    <source>
        <dbReference type="EMBL" id="KAF4376367.1"/>
    </source>
</evidence>
<feature type="domain" description="MATH" evidence="2">
    <location>
        <begin position="150"/>
        <end position="284"/>
    </location>
</feature>
<evidence type="ECO:0000313" key="4">
    <source>
        <dbReference type="Proteomes" id="UP000583929"/>
    </source>
</evidence>
<evidence type="ECO:0000259" key="2">
    <source>
        <dbReference type="PROSITE" id="PS50144"/>
    </source>
</evidence>